<evidence type="ECO:0000313" key="1">
    <source>
        <dbReference type="EMBL" id="KAF7421363.1"/>
    </source>
</evidence>
<protein>
    <submittedName>
        <fullName evidence="1">Uncharacterized protein</fullName>
    </submittedName>
</protein>
<reference evidence="1" key="1">
    <citation type="journal article" date="2020" name="G3 (Bethesda)">
        <title>High-Quality Assemblies for Three Invasive Social Wasps from the &lt;i&gt;Vespula&lt;/i&gt; Genus.</title>
        <authorList>
            <person name="Harrop T.W.R."/>
            <person name="Guhlin J."/>
            <person name="McLaughlin G.M."/>
            <person name="Permina E."/>
            <person name="Stockwell P."/>
            <person name="Gilligan J."/>
            <person name="Le Lec M.F."/>
            <person name="Gruber M.A.M."/>
            <person name="Quinn O."/>
            <person name="Lovegrove M."/>
            <person name="Duncan E.J."/>
            <person name="Remnant E.J."/>
            <person name="Van Eeckhoven J."/>
            <person name="Graham B."/>
            <person name="Knapp R.A."/>
            <person name="Langford K.W."/>
            <person name="Kronenberg Z."/>
            <person name="Press M.O."/>
            <person name="Eacker S.M."/>
            <person name="Wilson-Rankin E.E."/>
            <person name="Purcell J."/>
            <person name="Lester P.J."/>
            <person name="Dearden P.K."/>
        </authorList>
    </citation>
    <scope>NUCLEOTIDE SEQUENCE</scope>
    <source>
        <strain evidence="1">Volc-1</strain>
    </source>
</reference>
<proteinExistence type="predicted"/>
<keyword evidence="2" id="KW-1185">Reference proteome</keyword>
<gene>
    <name evidence="1" type="ORF">H0235_009199</name>
</gene>
<comment type="caution">
    <text evidence="1">The sequence shown here is derived from an EMBL/GenBank/DDBJ whole genome shotgun (WGS) entry which is preliminary data.</text>
</comment>
<organism evidence="1 2">
    <name type="scientific">Vespula pensylvanica</name>
    <name type="common">Western yellow jacket</name>
    <name type="synonym">Wasp</name>
    <dbReference type="NCBI Taxonomy" id="30213"/>
    <lineage>
        <taxon>Eukaryota</taxon>
        <taxon>Metazoa</taxon>
        <taxon>Ecdysozoa</taxon>
        <taxon>Arthropoda</taxon>
        <taxon>Hexapoda</taxon>
        <taxon>Insecta</taxon>
        <taxon>Pterygota</taxon>
        <taxon>Neoptera</taxon>
        <taxon>Endopterygota</taxon>
        <taxon>Hymenoptera</taxon>
        <taxon>Apocrita</taxon>
        <taxon>Aculeata</taxon>
        <taxon>Vespoidea</taxon>
        <taxon>Vespidae</taxon>
        <taxon>Vespinae</taxon>
        <taxon>Vespula</taxon>
    </lineage>
</organism>
<evidence type="ECO:0000313" key="2">
    <source>
        <dbReference type="Proteomes" id="UP000600918"/>
    </source>
</evidence>
<dbReference type="EMBL" id="JACSDY010000008">
    <property type="protein sequence ID" value="KAF7421363.1"/>
    <property type="molecule type" value="Genomic_DNA"/>
</dbReference>
<dbReference type="Proteomes" id="UP000600918">
    <property type="component" value="Unassembled WGS sequence"/>
</dbReference>
<sequence length="109" mass="12596">MRVRHPKSGHECQRNPHIRRHFAIVRIGCRNDDVTKPQVTGVSDEKKGKVLGTIEDTVEWDEWNGKTSIVQWRSRSDNSRNSIAIFAGYELYRPSTSQDAIHLRHCKEA</sequence>
<dbReference type="AlphaFoldDB" id="A0A834NYC8"/>
<accession>A0A834NYC8</accession>
<name>A0A834NYC8_VESPE</name>